<dbReference type="EMBL" id="LN614827">
    <property type="protein sequence ID" value="CEG58800.1"/>
    <property type="molecule type" value="Genomic_DNA"/>
</dbReference>
<dbReference type="KEGG" id="lfa:LFA_3469"/>
<sequence length="90" mass="10363">MILSIKNNEVQCLFRGLNDLILVNSILIIEIKHLFCLITEQNVENKEEPTNNKLVYSEFTKLKGEKVKSYGTVGYHLRSGLCEMDSLFKL</sequence>
<dbReference type="HOGENOM" id="CLU_2437196_0_0_6"/>
<protein>
    <submittedName>
        <fullName evidence="1">Uncharacterized protein</fullName>
    </submittedName>
</protein>
<organism evidence="1 2">
    <name type="scientific">Legionella fallonii LLAP-10</name>
    <dbReference type="NCBI Taxonomy" id="1212491"/>
    <lineage>
        <taxon>Bacteria</taxon>
        <taxon>Pseudomonadati</taxon>
        <taxon>Pseudomonadota</taxon>
        <taxon>Gammaproteobacteria</taxon>
        <taxon>Legionellales</taxon>
        <taxon>Legionellaceae</taxon>
        <taxon>Legionella</taxon>
    </lineage>
</organism>
<dbReference type="STRING" id="1212491.LFA_3469"/>
<proteinExistence type="predicted"/>
<keyword evidence="2" id="KW-1185">Reference proteome</keyword>
<evidence type="ECO:0000313" key="2">
    <source>
        <dbReference type="Proteomes" id="UP000032430"/>
    </source>
</evidence>
<dbReference type="Proteomes" id="UP000032430">
    <property type="component" value="Chromosome I"/>
</dbReference>
<dbReference type="AlphaFoldDB" id="A0A098G9W6"/>
<accession>A0A098G9W6</accession>
<reference evidence="2" key="1">
    <citation type="submission" date="2014-09" db="EMBL/GenBank/DDBJ databases">
        <authorList>
            <person name="Gomez-Valero L."/>
        </authorList>
    </citation>
    <scope>NUCLEOTIDE SEQUENCE [LARGE SCALE GENOMIC DNA]</scope>
    <source>
        <strain evidence="2">ATCC700992</strain>
    </source>
</reference>
<gene>
    <name evidence="1" type="ORF">LFA_3469</name>
</gene>
<evidence type="ECO:0000313" key="1">
    <source>
        <dbReference type="EMBL" id="CEG58800.1"/>
    </source>
</evidence>
<name>A0A098G9W6_9GAMM</name>